<organism evidence="2 3">
    <name type="scientific">Onishia taeanensis</name>
    <dbReference type="NCBI Taxonomy" id="284577"/>
    <lineage>
        <taxon>Bacteria</taxon>
        <taxon>Pseudomonadati</taxon>
        <taxon>Pseudomonadota</taxon>
        <taxon>Gammaproteobacteria</taxon>
        <taxon>Oceanospirillales</taxon>
        <taxon>Halomonadaceae</taxon>
        <taxon>Onishia</taxon>
    </lineage>
</organism>
<reference evidence="2 3" key="1">
    <citation type="submission" date="2016-10" db="EMBL/GenBank/DDBJ databases">
        <authorList>
            <person name="de Groot N.N."/>
        </authorList>
    </citation>
    <scope>NUCLEOTIDE SEQUENCE [LARGE SCALE GENOMIC DNA]</scope>
    <source>
        <strain evidence="2 3">BH539</strain>
    </source>
</reference>
<keyword evidence="1" id="KW-0812">Transmembrane</keyword>
<feature type="transmembrane region" description="Helical" evidence="1">
    <location>
        <begin position="134"/>
        <end position="155"/>
    </location>
</feature>
<dbReference type="RefSeq" id="WP_092524185.1">
    <property type="nucleotide sequence ID" value="NZ_FNCI01000003.1"/>
</dbReference>
<evidence type="ECO:0000313" key="3">
    <source>
        <dbReference type="Proteomes" id="UP000198641"/>
    </source>
</evidence>
<name>A0A1G7QKG9_9GAMM</name>
<feature type="transmembrane region" description="Helical" evidence="1">
    <location>
        <begin position="181"/>
        <end position="201"/>
    </location>
</feature>
<accession>A0A1G7QKG9</accession>
<keyword evidence="1" id="KW-0472">Membrane</keyword>
<evidence type="ECO:0000256" key="1">
    <source>
        <dbReference type="SAM" id="Phobius"/>
    </source>
</evidence>
<feature type="transmembrane region" description="Helical" evidence="1">
    <location>
        <begin position="96"/>
        <end position="114"/>
    </location>
</feature>
<feature type="transmembrane region" description="Helical" evidence="1">
    <location>
        <begin position="43"/>
        <end position="76"/>
    </location>
</feature>
<feature type="transmembrane region" description="Helical" evidence="1">
    <location>
        <begin position="221"/>
        <end position="240"/>
    </location>
</feature>
<keyword evidence="3" id="KW-1185">Reference proteome</keyword>
<dbReference type="OrthoDB" id="8536716at2"/>
<dbReference type="Proteomes" id="UP000198641">
    <property type="component" value="Unassembled WGS sequence"/>
</dbReference>
<gene>
    <name evidence="2" type="ORF">SAMN05216571_103309</name>
</gene>
<dbReference type="STRING" id="284577.SAMN05216571_103309"/>
<dbReference type="AlphaFoldDB" id="A0A1G7QKG9"/>
<evidence type="ECO:0000313" key="2">
    <source>
        <dbReference type="EMBL" id="SDF98994.1"/>
    </source>
</evidence>
<protein>
    <recommendedName>
        <fullName evidence="4">DUF3307 domain-containing protein</fullName>
    </recommendedName>
</protein>
<keyword evidence="1" id="KW-1133">Transmembrane helix</keyword>
<dbReference type="InterPro" id="IPR021737">
    <property type="entry name" value="Phage_phiKZ_Orf197"/>
</dbReference>
<proteinExistence type="predicted"/>
<dbReference type="Pfam" id="PF11750">
    <property type="entry name" value="DUF3307"/>
    <property type="match status" value="1"/>
</dbReference>
<evidence type="ECO:0008006" key="4">
    <source>
        <dbReference type="Google" id="ProtNLM"/>
    </source>
</evidence>
<sequence>MTSPEMATLLGLVLAHLSGDFLFQPHRWVESKQRHKLLSPALYWHACLHGLLTALVLTLAGSGLGIILAGTLFVAISHALIDLGKTYLDSNRLRWFLLDQLLHLLVILGLWLTWLGSLQPLFEMFAWITTPRALTLAGAYLLVTRPMAIAIALAMRPWSDEVNDPGTLAAAGARIGMLERFLVLTLVLLDELTAVGFLLTAKSVLRFGDLRESSDRKLTEYVLLGTLLSVSATLALGLLVRSLNLG</sequence>
<dbReference type="EMBL" id="FNCI01000003">
    <property type="protein sequence ID" value="SDF98994.1"/>
    <property type="molecule type" value="Genomic_DNA"/>
</dbReference>